<dbReference type="GeneID" id="40079245"/>
<keyword evidence="2" id="KW-1185">Reference proteome</keyword>
<reference evidence="1 2" key="1">
    <citation type="submission" date="2016-03" db="EMBL/GenBank/DDBJ databases">
        <authorList>
            <person name="Green D.E."/>
            <person name="Kennedy B.V."/>
            <person name="Kocak B.Z."/>
            <person name="Moretti M.L."/>
            <person name="Onelangsy F.L."/>
            <person name="Mezghani N.A."/>
            <person name="Thompson P.K."/>
            <person name="Ulbrich M.C."/>
            <person name="Furbee E.C."/>
            <person name="Grubb S.R."/>
            <person name="Warner M.H."/>
            <person name="Montgomery M.T."/>
            <person name="Garlena R.A."/>
            <person name="Russell D.A."/>
            <person name="Pope W.H."/>
            <person name="Jacobs-Sera D."/>
            <person name="Hendrix R.W."/>
            <person name="Hatfull G.F."/>
        </authorList>
    </citation>
    <scope>NUCLEOTIDE SEQUENCE [LARGE SCALE GENOMIC DNA]</scope>
</reference>
<organism evidence="1 2">
    <name type="scientific">Gordonia phage Katyusha</name>
    <dbReference type="NCBI Taxonomy" id="1821555"/>
    <lineage>
        <taxon>Viruses</taxon>
        <taxon>Duplodnaviria</taxon>
        <taxon>Heunggongvirae</taxon>
        <taxon>Uroviricota</taxon>
        <taxon>Caudoviricetes</taxon>
        <taxon>Demosthenesvirus</taxon>
        <taxon>Demosthenesvirus katyusha</taxon>
    </lineage>
</organism>
<proteinExistence type="predicted"/>
<sequence length="102" mass="11713">MSERNKILAALVSAAKRDDRHEINTLVQANPDLDWAEMFRLACVDAIQQQAFPAAVLLNRAWENRMRRGNIKSIRAAGVELSLREATDEQLLAEVRRRELMR</sequence>
<dbReference type="RefSeq" id="YP_009603366.1">
    <property type="nucleotide sequence ID" value="NC_041950.1"/>
</dbReference>
<dbReference type="Proteomes" id="UP000223856">
    <property type="component" value="Segment"/>
</dbReference>
<name>A0A142KBK1_9CAUD</name>
<protein>
    <submittedName>
        <fullName evidence="1">Uncharacterized protein</fullName>
    </submittedName>
</protein>
<evidence type="ECO:0000313" key="1">
    <source>
        <dbReference type="EMBL" id="AMS03484.1"/>
    </source>
</evidence>
<dbReference type="KEGG" id="vg:40079245"/>
<evidence type="ECO:0000313" key="2">
    <source>
        <dbReference type="Proteomes" id="UP000223856"/>
    </source>
</evidence>
<dbReference type="EMBL" id="KU963258">
    <property type="protein sequence ID" value="AMS03484.1"/>
    <property type="molecule type" value="Genomic_DNA"/>
</dbReference>
<gene>
    <name evidence="1" type="primary">91</name>
    <name evidence="1" type="ORF">SEA_KATYUSHA_91</name>
</gene>
<accession>A0A142KBK1</accession>